<dbReference type="Proteomes" id="UP001346149">
    <property type="component" value="Unassembled WGS sequence"/>
</dbReference>
<comment type="subcellular location">
    <subcellularLocation>
        <location evidence="1">Nucleus</location>
    </subcellularLocation>
</comment>
<evidence type="ECO:0000256" key="3">
    <source>
        <dbReference type="ARBA" id="ARBA00023163"/>
    </source>
</evidence>
<keyword evidence="4" id="KW-0539">Nucleus</keyword>
<evidence type="ECO:0000256" key="1">
    <source>
        <dbReference type="ARBA" id="ARBA00004123"/>
    </source>
</evidence>
<dbReference type="PANTHER" id="PTHR33124:SF5">
    <property type="entry name" value="TRANSCRIPTION FACTOR IBH1-LIKE 1"/>
    <property type="match status" value="1"/>
</dbReference>
<gene>
    <name evidence="6" type="ORF">SAY86_027636</name>
</gene>
<protein>
    <recommendedName>
        <fullName evidence="5">IBH1-like N-terminal domain-containing protein</fullName>
    </recommendedName>
</protein>
<evidence type="ECO:0000259" key="5">
    <source>
        <dbReference type="Pfam" id="PF26576"/>
    </source>
</evidence>
<evidence type="ECO:0000256" key="4">
    <source>
        <dbReference type="ARBA" id="ARBA00023242"/>
    </source>
</evidence>
<organism evidence="6 7">
    <name type="scientific">Trapa natans</name>
    <name type="common">Water chestnut</name>
    <dbReference type="NCBI Taxonomy" id="22666"/>
    <lineage>
        <taxon>Eukaryota</taxon>
        <taxon>Viridiplantae</taxon>
        <taxon>Streptophyta</taxon>
        <taxon>Embryophyta</taxon>
        <taxon>Tracheophyta</taxon>
        <taxon>Spermatophyta</taxon>
        <taxon>Magnoliopsida</taxon>
        <taxon>eudicotyledons</taxon>
        <taxon>Gunneridae</taxon>
        <taxon>Pentapetalae</taxon>
        <taxon>rosids</taxon>
        <taxon>malvids</taxon>
        <taxon>Myrtales</taxon>
        <taxon>Lythraceae</taxon>
        <taxon>Trapa</taxon>
    </lineage>
</organism>
<accession>A0AAN7QJJ8</accession>
<reference evidence="6 7" key="1">
    <citation type="journal article" date="2023" name="Hortic Res">
        <title>Pangenome of water caltrop reveals structural variations and asymmetric subgenome divergence after allopolyploidization.</title>
        <authorList>
            <person name="Zhang X."/>
            <person name="Chen Y."/>
            <person name="Wang L."/>
            <person name="Yuan Y."/>
            <person name="Fang M."/>
            <person name="Shi L."/>
            <person name="Lu R."/>
            <person name="Comes H.P."/>
            <person name="Ma Y."/>
            <person name="Chen Y."/>
            <person name="Huang G."/>
            <person name="Zhou Y."/>
            <person name="Zheng Z."/>
            <person name="Qiu Y."/>
        </authorList>
    </citation>
    <scope>NUCLEOTIDE SEQUENCE [LARGE SCALE GENOMIC DNA]</scope>
    <source>
        <strain evidence="6">F231</strain>
    </source>
</reference>
<keyword evidence="2" id="KW-0805">Transcription regulation</keyword>
<feature type="domain" description="IBH1-like N-terminal" evidence="5">
    <location>
        <begin position="19"/>
        <end position="75"/>
    </location>
</feature>
<dbReference type="EMBL" id="JAXQNO010000021">
    <property type="protein sequence ID" value="KAK4769486.1"/>
    <property type="molecule type" value="Genomic_DNA"/>
</dbReference>
<dbReference type="GO" id="GO:0006355">
    <property type="term" value="P:regulation of DNA-templated transcription"/>
    <property type="evidence" value="ECO:0007669"/>
    <property type="project" value="InterPro"/>
</dbReference>
<comment type="caution">
    <text evidence="6">The sequence shown here is derived from an EMBL/GenBank/DDBJ whole genome shotgun (WGS) entry which is preliminary data.</text>
</comment>
<sequence length="190" mass="21098">MMTCSTSHRLKMRADKSLLRQKFLKKWVKLLQLYTSSEKLATVIERKKLIELSADVALASARGGTTRWSRALIASAFKDSHDKTPCCANGGERTLHESITRKITSKKVLQRIRGGASKEAQASSSNRIPASSIAKRLVKKRTKLLKKIVPGGESMDNVSLISETLDYIISLRAQIDVMRSLVYLSGHLDA</sequence>
<keyword evidence="7" id="KW-1185">Reference proteome</keyword>
<proteinExistence type="predicted"/>
<evidence type="ECO:0000313" key="7">
    <source>
        <dbReference type="Proteomes" id="UP001346149"/>
    </source>
</evidence>
<dbReference type="PANTHER" id="PTHR33124">
    <property type="entry name" value="TRANSCRIPTION FACTOR IBH1-LIKE 1"/>
    <property type="match status" value="1"/>
</dbReference>
<dbReference type="InterPro" id="IPR044660">
    <property type="entry name" value="IBH1-like"/>
</dbReference>
<dbReference type="InterPro" id="IPR059002">
    <property type="entry name" value="IBH1_N"/>
</dbReference>
<evidence type="ECO:0000256" key="2">
    <source>
        <dbReference type="ARBA" id="ARBA00023015"/>
    </source>
</evidence>
<dbReference type="Pfam" id="PF26576">
    <property type="entry name" value="IBH1_N"/>
    <property type="match status" value="1"/>
</dbReference>
<name>A0AAN7QJJ8_TRANT</name>
<dbReference type="CDD" id="cd11444">
    <property type="entry name" value="bHLH_AtIBH1_like"/>
    <property type="match status" value="1"/>
</dbReference>
<dbReference type="InterPro" id="IPR044549">
    <property type="entry name" value="bHLH_AtIBH1-like"/>
</dbReference>
<dbReference type="GO" id="GO:0005634">
    <property type="term" value="C:nucleus"/>
    <property type="evidence" value="ECO:0007669"/>
    <property type="project" value="UniProtKB-SubCell"/>
</dbReference>
<evidence type="ECO:0000313" key="6">
    <source>
        <dbReference type="EMBL" id="KAK4769486.1"/>
    </source>
</evidence>
<dbReference type="AlphaFoldDB" id="A0AAN7QJJ8"/>
<keyword evidence="3" id="KW-0804">Transcription</keyword>